<protein>
    <recommendedName>
        <fullName evidence="3">HNH endonuclease</fullName>
    </recommendedName>
</protein>
<gene>
    <name evidence="1" type="ORF">COL66_28070</name>
</gene>
<evidence type="ECO:0000313" key="2">
    <source>
        <dbReference type="Proteomes" id="UP000223311"/>
    </source>
</evidence>
<evidence type="ECO:0008006" key="3">
    <source>
        <dbReference type="Google" id="ProtNLM"/>
    </source>
</evidence>
<dbReference type="AlphaFoldDB" id="A0A2B5I5J8"/>
<sequence>MIKIELNKHIKSEIEELHLKFFNDKQLPKLNQFINAKSLSNEQTKEEYHFLQFLREKRKDILLGTPEEHQKIIVHIHKNYSFQLRKNIKKSKKKNSKASVLNNELKSVFNYDSFCRADNINVWCAYQLLEKINIQVCPYCNRQYITTLYTDKGKTRAQLDHFFDKASYPYLGISLYNLVPSCSVCNSSLKGQKKFFASTHINPYVESFGDKYRFTFELTDNIESLITKEGKINIGFRSNKEDPRFERKANNNAKVFLLEQLYNEHSTIVKETLQKHIWYSDDYAESLLKSYPGIFNNKDDILRMVFNSEIEENHLNQRPFSKLITDIAKELQIRDWT</sequence>
<dbReference type="Proteomes" id="UP000223311">
    <property type="component" value="Unassembled WGS sequence"/>
</dbReference>
<dbReference type="Gene3D" id="1.10.30.50">
    <property type="match status" value="1"/>
</dbReference>
<reference evidence="1 2" key="1">
    <citation type="submission" date="2017-09" db="EMBL/GenBank/DDBJ databases">
        <title>Large-scale bioinformatics analysis of Bacillus genomes uncovers conserved roles of natural products in bacterial physiology.</title>
        <authorList>
            <consortium name="Agbiome Team Llc"/>
            <person name="Bleich R.M."/>
            <person name="Grubbs K.J."/>
            <person name="Santa Maria K.C."/>
            <person name="Allen S.E."/>
            <person name="Farag S."/>
            <person name="Shank E.A."/>
            <person name="Bowers A."/>
        </authorList>
    </citation>
    <scope>NUCLEOTIDE SEQUENCE [LARGE SCALE GENOMIC DNA]</scope>
    <source>
        <strain evidence="1 2">AFS080080</strain>
    </source>
</reference>
<accession>A0A2B5I5J8</accession>
<name>A0A2B5I5J8_9BACI</name>
<comment type="caution">
    <text evidence="1">The sequence shown here is derived from an EMBL/GenBank/DDBJ whole genome shotgun (WGS) entry which is preliminary data.</text>
</comment>
<evidence type="ECO:0000313" key="1">
    <source>
        <dbReference type="EMBL" id="PFZ20618.1"/>
    </source>
</evidence>
<proteinExistence type="predicted"/>
<organism evidence="1 2">
    <name type="scientific">Bacillus wiedmannii</name>
    <dbReference type="NCBI Taxonomy" id="1890302"/>
    <lineage>
        <taxon>Bacteria</taxon>
        <taxon>Bacillati</taxon>
        <taxon>Bacillota</taxon>
        <taxon>Bacilli</taxon>
        <taxon>Bacillales</taxon>
        <taxon>Bacillaceae</taxon>
        <taxon>Bacillus</taxon>
        <taxon>Bacillus cereus group</taxon>
    </lineage>
</organism>
<dbReference type="EMBL" id="NVGE01000067">
    <property type="protein sequence ID" value="PFZ20618.1"/>
    <property type="molecule type" value="Genomic_DNA"/>
</dbReference>
<dbReference type="RefSeq" id="WP_098069380.1">
    <property type="nucleotide sequence ID" value="NZ_NUDN01000067.1"/>
</dbReference>